<dbReference type="Proteomes" id="UP000584824">
    <property type="component" value="Unassembled WGS sequence"/>
</dbReference>
<comment type="caution">
    <text evidence="1">The sequence shown here is derived from an EMBL/GenBank/DDBJ whole genome shotgun (WGS) entry which is preliminary data.</text>
</comment>
<dbReference type="AlphaFoldDB" id="A0A7W6P2G0"/>
<evidence type="ECO:0000313" key="2">
    <source>
        <dbReference type="Proteomes" id="UP000584824"/>
    </source>
</evidence>
<proteinExistence type="predicted"/>
<reference evidence="1 2" key="1">
    <citation type="submission" date="2020-08" db="EMBL/GenBank/DDBJ databases">
        <title>Genomic Encyclopedia of Type Strains, Phase IV (KMG-IV): sequencing the most valuable type-strain genomes for metagenomic binning, comparative biology and taxonomic classification.</title>
        <authorList>
            <person name="Goeker M."/>
        </authorList>
    </citation>
    <scope>NUCLEOTIDE SEQUENCE [LARGE SCALE GENOMIC DNA]</scope>
    <source>
        <strain evidence="1 2">DSM 26385</strain>
    </source>
</reference>
<accession>A0A7W6P2G0</accession>
<protein>
    <submittedName>
        <fullName evidence="1">Uncharacterized protein</fullName>
    </submittedName>
</protein>
<gene>
    <name evidence="1" type="ORF">GGQ66_003376</name>
</gene>
<evidence type="ECO:0000313" key="1">
    <source>
        <dbReference type="EMBL" id="MBB4104797.1"/>
    </source>
</evidence>
<keyword evidence="2" id="KW-1185">Reference proteome</keyword>
<dbReference type="EMBL" id="JACIDU010000014">
    <property type="protein sequence ID" value="MBB4104797.1"/>
    <property type="molecule type" value="Genomic_DNA"/>
</dbReference>
<sequence>MTGQSLCEELDLGWTAAVVKQELKINPIVSDT</sequence>
<organism evidence="1 2">
    <name type="scientific">Allorhizobium borbori</name>
    <dbReference type="NCBI Taxonomy" id="485907"/>
    <lineage>
        <taxon>Bacteria</taxon>
        <taxon>Pseudomonadati</taxon>
        <taxon>Pseudomonadota</taxon>
        <taxon>Alphaproteobacteria</taxon>
        <taxon>Hyphomicrobiales</taxon>
        <taxon>Rhizobiaceae</taxon>
        <taxon>Rhizobium/Agrobacterium group</taxon>
        <taxon>Allorhizobium</taxon>
    </lineage>
</organism>
<name>A0A7W6P2G0_9HYPH</name>